<dbReference type="Proteomes" id="UP000664056">
    <property type="component" value="Unassembled WGS sequence"/>
</dbReference>
<keyword evidence="5" id="KW-1185">Reference proteome</keyword>
<dbReference type="EMBL" id="LOSH02000004">
    <property type="protein sequence ID" value="PNM68551.1"/>
    <property type="molecule type" value="Genomic_DNA"/>
</dbReference>
<comment type="caution">
    <text evidence="2">The sequence shown here is derived from an EMBL/GenBank/DDBJ whole genome shotgun (WGS) entry which is preliminary data.</text>
</comment>
<dbReference type="EMBL" id="DACRBY010000008">
    <property type="protein sequence ID" value="HAS8539857.1"/>
    <property type="molecule type" value="Genomic_DNA"/>
</dbReference>
<dbReference type="Proteomes" id="UP000863257">
    <property type="component" value="Unassembled WGS sequence"/>
</dbReference>
<dbReference type="EMBL" id="JAFKOQ010000009">
    <property type="protein sequence ID" value="MBN8123055.1"/>
    <property type="molecule type" value="Genomic_DNA"/>
</dbReference>
<dbReference type="AlphaFoldDB" id="A0A087IGZ4"/>
<evidence type="ECO:0000313" key="1">
    <source>
        <dbReference type="EMBL" id="HAS8539857.1"/>
    </source>
</evidence>
<reference evidence="4 5" key="1">
    <citation type="submission" date="2017-12" db="EMBL/GenBank/DDBJ databases">
        <title>FDA dAtabase for Regulatory Grade micrObial Sequences (FDA-ARGOS): Supporting development and validation of Infectious Disease Dx tests.</title>
        <authorList>
            <person name="Hoffmann M."/>
            <person name="Allard M."/>
            <person name="Evans P."/>
            <person name="Brown E."/>
            <person name="Tallon L.J."/>
            <person name="Sadzewicz L."/>
            <person name="Sengamalay N."/>
            <person name="Ott S."/>
            <person name="Godinez A."/>
            <person name="Nagaraj S."/>
            <person name="Vavikolanu K."/>
            <person name="Aluvathingal J."/>
            <person name="Nadendla S."/>
            <person name="Hobson J."/>
            <person name="Sichtig H."/>
        </authorList>
    </citation>
    <scope>NUCLEOTIDE SEQUENCE [LARGE SCALE GENOMIC DNA]</scope>
    <source>
        <strain evidence="5">ATCC 29307</strain>
        <strain evidence="4">FDAARGOS_118</strain>
    </source>
</reference>
<reference evidence="2" key="3">
    <citation type="submission" date="2019-01" db="EMBL/GenBank/DDBJ databases">
        <authorList>
            <consortium name="NCBI Pathogen Detection Project"/>
        </authorList>
    </citation>
    <scope>NUCLEOTIDE SEQUENCE</scope>
    <source>
        <strain evidence="2">BCW_3452</strain>
    </source>
</reference>
<dbReference type="Proteomes" id="UP000054370">
    <property type="component" value="Unassembled WGS sequence"/>
</dbReference>
<evidence type="ECO:0000313" key="3">
    <source>
        <dbReference type="EMBL" id="MBN8123055.1"/>
    </source>
</evidence>
<evidence type="ECO:0000313" key="5">
    <source>
        <dbReference type="Proteomes" id="UP000054370"/>
    </source>
</evidence>
<organism evidence="2">
    <name type="scientific">Vibrio vulnificus</name>
    <dbReference type="NCBI Taxonomy" id="672"/>
    <lineage>
        <taxon>Bacteria</taxon>
        <taxon>Pseudomonadati</taxon>
        <taxon>Pseudomonadota</taxon>
        <taxon>Gammaproteobacteria</taxon>
        <taxon>Vibrionales</taxon>
        <taxon>Vibrionaceae</taxon>
        <taxon>Vibrio</taxon>
    </lineage>
</organism>
<dbReference type="EMBL" id="DACRBY010000197">
    <property type="protein sequence ID" value="HAS8543238.1"/>
    <property type="molecule type" value="Genomic_DNA"/>
</dbReference>
<accession>A0A087IGZ4</accession>
<evidence type="ECO:0000313" key="4">
    <source>
        <dbReference type="EMBL" id="PNM68551.1"/>
    </source>
</evidence>
<dbReference type="RefSeq" id="WP_017420877.1">
    <property type="nucleotide sequence ID" value="NZ_CP014636.1"/>
</dbReference>
<evidence type="ECO:0000313" key="2">
    <source>
        <dbReference type="EMBL" id="HAS8543238.1"/>
    </source>
</evidence>
<sequence length="61" mass="7089">MDNAVREELDDTYEAVKAQLQQWPINKLAMLLNELNVSISEPSVSHHVHLSYEELEMLTQH</sequence>
<proteinExistence type="predicted"/>
<reference evidence="2" key="2">
    <citation type="journal article" date="2018" name="Genome Biol.">
        <title>SKESA: strategic k-mer extension for scrupulous assemblies.</title>
        <authorList>
            <person name="Souvorov A."/>
            <person name="Agarwala R."/>
            <person name="Lipman D.J."/>
        </authorList>
    </citation>
    <scope>NUCLEOTIDE SEQUENCE</scope>
    <source>
        <strain evidence="2">BCW_3452</strain>
    </source>
</reference>
<dbReference type="GeneID" id="93894632"/>
<protein>
    <submittedName>
        <fullName evidence="2">Uncharacterized protein</fullName>
    </submittedName>
</protein>
<reference evidence="3" key="4">
    <citation type="submission" date="2021-03" db="EMBL/GenBank/DDBJ databases">
        <title>Study of the foodborne Vibrio vulnificus isolates from China.</title>
        <authorList>
            <person name="Zheng Z."/>
            <person name="Ye L."/>
        </authorList>
    </citation>
    <scope>NUCLEOTIDE SEQUENCE</scope>
    <source>
        <strain evidence="3">Vv1582</strain>
    </source>
</reference>
<name>A0A087IGZ4_VIBVL</name>
<gene>
    <name evidence="4" type="ORF">AL548_021120</name>
    <name evidence="1" type="ORF">I7730_08650</name>
    <name evidence="2" type="ORF">I7730_26335</name>
    <name evidence="3" type="ORF">J0J18_15015</name>
</gene>